<keyword evidence="3" id="KW-1185">Reference proteome</keyword>
<dbReference type="HOGENOM" id="CLU_207592_0_0_2"/>
<dbReference type="eggNOG" id="arCOG11182">
    <property type="taxonomic scope" value="Archaea"/>
</dbReference>
<dbReference type="GeneID" id="55563953"/>
<evidence type="ECO:0000256" key="1">
    <source>
        <dbReference type="SAM" id="Phobius"/>
    </source>
</evidence>
<keyword evidence="1" id="KW-0812">Transmembrane</keyword>
<evidence type="ECO:0000313" key="3">
    <source>
        <dbReference type="Proteomes" id="UP000006794"/>
    </source>
</evidence>
<dbReference type="STRING" id="797210.Halxa_0803"/>
<dbReference type="RefSeq" id="WP_013878342.1">
    <property type="nucleotide sequence ID" value="NC_015666.1"/>
</dbReference>
<name>F8D713_HALXS</name>
<protein>
    <submittedName>
        <fullName evidence="2">Uncharacterized protein</fullName>
    </submittedName>
</protein>
<feature type="transmembrane region" description="Helical" evidence="1">
    <location>
        <begin position="31"/>
        <end position="49"/>
    </location>
</feature>
<proteinExistence type="predicted"/>
<dbReference type="EMBL" id="CP002839">
    <property type="protein sequence ID" value="AEH35442.1"/>
    <property type="molecule type" value="Genomic_DNA"/>
</dbReference>
<accession>F8D713</accession>
<evidence type="ECO:0000313" key="2">
    <source>
        <dbReference type="EMBL" id="AEH35442.1"/>
    </source>
</evidence>
<dbReference type="Proteomes" id="UP000006794">
    <property type="component" value="Chromosome"/>
</dbReference>
<feature type="transmembrane region" description="Helical" evidence="1">
    <location>
        <begin position="7"/>
        <end position="25"/>
    </location>
</feature>
<keyword evidence="1" id="KW-1133">Transmembrane helix</keyword>
<dbReference type="AlphaFoldDB" id="F8D713"/>
<dbReference type="KEGG" id="hxa:Halxa_0803"/>
<sequence>MDRTERRTVVLIVGYLGTLAATALIGEPVIWLAWATAAAVITGAALLVYNR</sequence>
<organism evidence="2 3">
    <name type="scientific">Halopiger xanaduensis (strain DSM 18323 / JCM 14033 / SH-6)</name>
    <dbReference type="NCBI Taxonomy" id="797210"/>
    <lineage>
        <taxon>Archaea</taxon>
        <taxon>Methanobacteriati</taxon>
        <taxon>Methanobacteriota</taxon>
        <taxon>Stenosarchaea group</taxon>
        <taxon>Halobacteria</taxon>
        <taxon>Halobacteriales</taxon>
        <taxon>Natrialbaceae</taxon>
        <taxon>Halopiger</taxon>
    </lineage>
</organism>
<reference evidence="2 3" key="1">
    <citation type="journal article" date="2012" name="Stand. Genomic Sci.">
        <title>Complete genome sequence of Halopiger xanaduensis type strain (SH-6(T)).</title>
        <authorList>
            <person name="Anderson I."/>
            <person name="Tindall B.J."/>
            <person name="Rohde M."/>
            <person name="Lucas S."/>
            <person name="Han J."/>
            <person name="Lapidus A."/>
            <person name="Cheng J.F."/>
            <person name="Goodwin L."/>
            <person name="Pitluck S."/>
            <person name="Peters L."/>
            <person name="Pati A."/>
            <person name="Mikhailova N."/>
            <person name="Pagani I."/>
            <person name="Teshima H."/>
            <person name="Han C."/>
            <person name="Tapia R."/>
            <person name="Land M."/>
            <person name="Woyke T."/>
            <person name="Klenk H.P."/>
            <person name="Kyrpides N."/>
            <person name="Ivanova N."/>
        </authorList>
    </citation>
    <scope>NUCLEOTIDE SEQUENCE [LARGE SCALE GENOMIC DNA]</scope>
    <source>
        <strain evidence="3">DSM 18323 / JCM 14033 / SH-6</strain>
    </source>
</reference>
<gene>
    <name evidence="2" type="ordered locus">Halxa_0803</name>
</gene>
<keyword evidence="1" id="KW-0472">Membrane</keyword>